<dbReference type="EMBL" id="JAJGAK010000002">
    <property type="protein sequence ID" value="MCC8363677.1"/>
    <property type="molecule type" value="Genomic_DNA"/>
</dbReference>
<sequence>MRIEDVHIGMKENELRAALGAPYRVQLAGASMVYRWQDAHGDADACEWLRVRLRRIRGQTMAHAVVDQVEGRCNGKAIAMP</sequence>
<dbReference type="RefSeq" id="WP_230527339.1">
    <property type="nucleotide sequence ID" value="NZ_JAJGAK010000002.1"/>
</dbReference>
<accession>A0ABS8JJA3</accession>
<organism evidence="1 2">
    <name type="scientific">Noviluteimonas lactosilytica</name>
    <dbReference type="NCBI Taxonomy" id="2888523"/>
    <lineage>
        <taxon>Bacteria</taxon>
        <taxon>Pseudomonadati</taxon>
        <taxon>Pseudomonadota</taxon>
        <taxon>Gammaproteobacteria</taxon>
        <taxon>Lysobacterales</taxon>
        <taxon>Lysobacteraceae</taxon>
        <taxon>Noviluteimonas</taxon>
    </lineage>
</organism>
<protein>
    <submittedName>
        <fullName evidence="1">Uncharacterized protein</fullName>
    </submittedName>
</protein>
<comment type="caution">
    <text evidence="1">The sequence shown here is derived from an EMBL/GenBank/DDBJ whole genome shotgun (WGS) entry which is preliminary data.</text>
</comment>
<gene>
    <name evidence="1" type="ORF">LK996_11410</name>
</gene>
<reference evidence="1" key="1">
    <citation type="submission" date="2021-10" db="EMBL/GenBank/DDBJ databases">
        <authorList>
            <person name="Lyu M."/>
            <person name="Wang X."/>
            <person name="Meng X."/>
            <person name="Xu K."/>
        </authorList>
    </citation>
    <scope>NUCLEOTIDE SEQUENCE</scope>
    <source>
        <strain evidence="1">A6</strain>
    </source>
</reference>
<proteinExistence type="predicted"/>
<evidence type="ECO:0000313" key="2">
    <source>
        <dbReference type="Proteomes" id="UP001165293"/>
    </source>
</evidence>
<keyword evidence="2" id="KW-1185">Reference proteome</keyword>
<dbReference type="Proteomes" id="UP001165293">
    <property type="component" value="Unassembled WGS sequence"/>
</dbReference>
<evidence type="ECO:0000313" key="1">
    <source>
        <dbReference type="EMBL" id="MCC8363677.1"/>
    </source>
</evidence>
<name>A0ABS8JJA3_9GAMM</name>